<feature type="region of interest" description="Disordered" evidence="1">
    <location>
        <begin position="1032"/>
        <end position="1054"/>
    </location>
</feature>
<protein>
    <submittedName>
        <fullName evidence="3">DUF2723 domain-containing protein</fullName>
    </submittedName>
</protein>
<feature type="transmembrane region" description="Helical" evidence="2">
    <location>
        <begin position="225"/>
        <end position="244"/>
    </location>
</feature>
<comment type="caution">
    <text evidence="3">The sequence shown here is derived from an EMBL/GenBank/DDBJ whole genome shotgun (WGS) entry which is preliminary data.</text>
</comment>
<evidence type="ECO:0000313" key="4">
    <source>
        <dbReference type="Proteomes" id="UP000824202"/>
    </source>
</evidence>
<name>A0A9D1V163_9BACT</name>
<keyword evidence="2" id="KW-1133">Transmembrane helix</keyword>
<dbReference type="InterPro" id="IPR011990">
    <property type="entry name" value="TPR-like_helical_dom_sf"/>
</dbReference>
<dbReference type="PANTHER" id="PTHR16214:SF3">
    <property type="entry name" value="TRANSMEMBRANE PROTEIN 260"/>
    <property type="match status" value="1"/>
</dbReference>
<feature type="transmembrane region" description="Helical" evidence="2">
    <location>
        <begin position="567"/>
        <end position="592"/>
    </location>
</feature>
<keyword evidence="2" id="KW-0812">Transmembrane</keyword>
<accession>A0A9D1V163</accession>
<dbReference type="Pfam" id="PF11028">
    <property type="entry name" value="TMEM260-like"/>
    <property type="match status" value="1"/>
</dbReference>
<feature type="transmembrane region" description="Helical" evidence="2">
    <location>
        <begin position="264"/>
        <end position="283"/>
    </location>
</feature>
<feature type="transmembrane region" description="Helical" evidence="2">
    <location>
        <begin position="62"/>
        <end position="79"/>
    </location>
</feature>
<feature type="transmembrane region" description="Helical" evidence="2">
    <location>
        <begin position="121"/>
        <end position="142"/>
    </location>
</feature>
<feature type="transmembrane region" description="Helical" evidence="2">
    <location>
        <begin position="537"/>
        <end position="555"/>
    </location>
</feature>
<sequence length="1054" mass="119885">MYTIKDHPTWSFKMINRVTGWVVFLIATLTYMLTAEPTASLWDCGEFITTSVGLQVGHPPGAPLFMIISRLFAILAPSADTQALMINYMSGLCSGLTVMFLFWSIVHLARKIVLKEEEEMTVAQFFAILGAALIGSLTYAFTDTFWFSAVEGEVYAMSSLFTAVVFWAILKWENVAFEPYANRWLVLIAYLIGLSIGVHLLNLLAIPAIVFVYYFKKYTPTVRGIIKTGIVSLVILGIVNFGIIPGVVKVAGWFELLFVNGMGLPFNTGVVVYVLLIIGVLTWGIRYTLKKGMAIWNTILTCFMVILIGYSSYSMVVIRSLSDPVIDENSPDNVFSLLSYINRDQYGDSPLLYGQYYNAPLINSKDGEPIYYQNKETGVYDVIGHKQEYEYDKRFCTVFPRMHNGTRSYYPQQYQAWAGKNNGPTYNVNGEMITSPSFGNNLKFFFNYQLGHMYWRYFMWNFSGRQNDIQGNGEINHGNWITGIKFLDEMRLGNQDELPDTLKNEKAYNKYYMLPFLLGILGMFYQYKKGRKGKQDFFVVALLFILTGIAIIVYLNQPPMEPRERDYAYAGSFYAYAIWIGLGVLSIWEFLCKKWKNATLMTQAGLATGVTVVCLFAVPVNMAAQNWDDHDRSGRYATLAHAKNYLNSCAPNAILFTYGDNDTFPLWYAQEVEGVRRDVRIVNLSLLLGSWYIDQLKRAAYETPAVPISFNHEQYRESKRDIVFIMERYKQANLKEVIEFVASDLPQTKLSGYGEPLDYVPTRKVIIPVDSAKVIANGVVKPEDAGKIVKQLEIDLKGNSLNKSQLMVLDIIANADWERPVYFGIGMGTDAYMGFEKYFQLEGAAYRLVPIETKDAEYFDYGRIDSDILYDNLMNKFEWGNIKDPKVNIDYFHDNTIAVMKYRNTFLRLAEQLYKEGKNDKAIAALDKCMEELPLSQVPVDNTLLNYIPLYYQLGATDKANHLLKELAENNYQTLKYTNSLSPKFARMASIQQEEGISIQVIRMLLSMAYDAGQDEVAKEITQKVESIYNPVLLQPDRQPAQPAGDSAQPAQEK</sequence>
<feature type="transmembrane region" description="Helical" evidence="2">
    <location>
        <begin position="21"/>
        <end position="42"/>
    </location>
</feature>
<feature type="transmembrane region" description="Helical" evidence="2">
    <location>
        <begin position="295"/>
        <end position="313"/>
    </location>
</feature>
<feature type="transmembrane region" description="Helical" evidence="2">
    <location>
        <begin position="86"/>
        <end position="109"/>
    </location>
</feature>
<organism evidence="3 4">
    <name type="scientific">Candidatus Odoribacter faecigallinarum</name>
    <dbReference type="NCBI Taxonomy" id="2838706"/>
    <lineage>
        <taxon>Bacteria</taxon>
        <taxon>Pseudomonadati</taxon>
        <taxon>Bacteroidota</taxon>
        <taxon>Bacteroidia</taxon>
        <taxon>Bacteroidales</taxon>
        <taxon>Odoribacteraceae</taxon>
        <taxon>Odoribacter</taxon>
    </lineage>
</organism>
<evidence type="ECO:0000256" key="1">
    <source>
        <dbReference type="SAM" id="MobiDB-lite"/>
    </source>
</evidence>
<dbReference type="InterPro" id="IPR052724">
    <property type="entry name" value="GT117_domain-containing"/>
</dbReference>
<dbReference type="Proteomes" id="UP000824202">
    <property type="component" value="Unassembled WGS sequence"/>
</dbReference>
<dbReference type="InterPro" id="IPR021280">
    <property type="entry name" value="TMEM260-like"/>
</dbReference>
<dbReference type="EMBL" id="DXFT01000133">
    <property type="protein sequence ID" value="HIX03824.1"/>
    <property type="molecule type" value="Genomic_DNA"/>
</dbReference>
<dbReference type="AlphaFoldDB" id="A0A9D1V163"/>
<evidence type="ECO:0000256" key="2">
    <source>
        <dbReference type="SAM" id="Phobius"/>
    </source>
</evidence>
<dbReference type="Gene3D" id="1.25.40.10">
    <property type="entry name" value="Tetratricopeptide repeat domain"/>
    <property type="match status" value="1"/>
</dbReference>
<proteinExistence type="predicted"/>
<dbReference type="PANTHER" id="PTHR16214">
    <property type="entry name" value="TRANSMEMBRANE PROTEIN 260"/>
    <property type="match status" value="1"/>
</dbReference>
<gene>
    <name evidence="3" type="ORF">H9863_06890</name>
</gene>
<reference evidence="3" key="2">
    <citation type="submission" date="2021-04" db="EMBL/GenBank/DDBJ databases">
        <authorList>
            <person name="Gilroy R."/>
        </authorList>
    </citation>
    <scope>NUCLEOTIDE SEQUENCE</scope>
    <source>
        <strain evidence="3">23274</strain>
    </source>
</reference>
<evidence type="ECO:0000313" key="3">
    <source>
        <dbReference type="EMBL" id="HIX03824.1"/>
    </source>
</evidence>
<keyword evidence="2" id="KW-0472">Membrane</keyword>
<feature type="transmembrane region" description="Helical" evidence="2">
    <location>
        <begin position="508"/>
        <end position="525"/>
    </location>
</feature>
<reference evidence="3" key="1">
    <citation type="journal article" date="2021" name="PeerJ">
        <title>Extensive microbial diversity within the chicken gut microbiome revealed by metagenomics and culture.</title>
        <authorList>
            <person name="Gilroy R."/>
            <person name="Ravi A."/>
            <person name="Getino M."/>
            <person name="Pursley I."/>
            <person name="Horton D.L."/>
            <person name="Alikhan N.F."/>
            <person name="Baker D."/>
            <person name="Gharbi K."/>
            <person name="Hall N."/>
            <person name="Watson M."/>
            <person name="Adriaenssens E.M."/>
            <person name="Foster-Nyarko E."/>
            <person name="Jarju S."/>
            <person name="Secka A."/>
            <person name="Antonio M."/>
            <person name="Oren A."/>
            <person name="Chaudhuri R.R."/>
            <person name="La Ragione R."/>
            <person name="Hildebrand F."/>
            <person name="Pallen M.J."/>
        </authorList>
    </citation>
    <scope>NUCLEOTIDE SEQUENCE</scope>
    <source>
        <strain evidence="3">23274</strain>
    </source>
</reference>
<feature type="transmembrane region" description="Helical" evidence="2">
    <location>
        <begin position="154"/>
        <end position="172"/>
    </location>
</feature>
<feature type="transmembrane region" description="Helical" evidence="2">
    <location>
        <begin position="604"/>
        <end position="624"/>
    </location>
</feature>
<feature type="transmembrane region" description="Helical" evidence="2">
    <location>
        <begin position="184"/>
        <end position="213"/>
    </location>
</feature>